<protein>
    <submittedName>
        <fullName evidence="1">Uncharacterized protein</fullName>
    </submittedName>
</protein>
<accession>A0ABP7ELK0</accession>
<gene>
    <name evidence="1" type="ORF">GCM10022204_45640</name>
</gene>
<evidence type="ECO:0000313" key="1">
    <source>
        <dbReference type="EMBL" id="GAA3720349.1"/>
    </source>
</evidence>
<proteinExistence type="predicted"/>
<dbReference type="EMBL" id="BAAAYX010000035">
    <property type="protein sequence ID" value="GAA3720349.1"/>
    <property type="molecule type" value="Genomic_DNA"/>
</dbReference>
<sequence length="132" mass="14057">MALQMKLVAAIALVTGEVKEKNLYAGSGDKQQKVGRRTDRDGRPLSAVSALVIAEPIGVVDNASVFLPDLQLAGMEPGTAIRLEGELDLVLKGKEFSVITAELTAERMTPLGSWVEWVKAAAGRKPTETRAA</sequence>
<dbReference type="RefSeq" id="WP_344814776.1">
    <property type="nucleotide sequence ID" value="NZ_BAAAYX010000035.1"/>
</dbReference>
<comment type="caution">
    <text evidence="1">The sequence shown here is derived from an EMBL/GenBank/DDBJ whole genome shotgun (WGS) entry which is preliminary data.</text>
</comment>
<keyword evidence="2" id="KW-1185">Reference proteome</keyword>
<reference evidence="2" key="1">
    <citation type="journal article" date="2019" name="Int. J. Syst. Evol. Microbiol.">
        <title>The Global Catalogue of Microorganisms (GCM) 10K type strain sequencing project: providing services to taxonomists for standard genome sequencing and annotation.</title>
        <authorList>
            <consortium name="The Broad Institute Genomics Platform"/>
            <consortium name="The Broad Institute Genome Sequencing Center for Infectious Disease"/>
            <person name="Wu L."/>
            <person name="Ma J."/>
        </authorList>
    </citation>
    <scope>NUCLEOTIDE SEQUENCE [LARGE SCALE GENOMIC DNA]</scope>
    <source>
        <strain evidence="2">JCM 16548</strain>
    </source>
</reference>
<dbReference type="Proteomes" id="UP001500051">
    <property type="component" value="Unassembled WGS sequence"/>
</dbReference>
<evidence type="ECO:0000313" key="2">
    <source>
        <dbReference type="Proteomes" id="UP001500051"/>
    </source>
</evidence>
<name>A0ABP7ELK0_9ACTN</name>
<organism evidence="1 2">
    <name type="scientific">Microlunatus aurantiacus</name>
    <dbReference type="NCBI Taxonomy" id="446786"/>
    <lineage>
        <taxon>Bacteria</taxon>
        <taxon>Bacillati</taxon>
        <taxon>Actinomycetota</taxon>
        <taxon>Actinomycetes</taxon>
        <taxon>Propionibacteriales</taxon>
        <taxon>Propionibacteriaceae</taxon>
        <taxon>Microlunatus</taxon>
    </lineage>
</organism>